<dbReference type="InterPro" id="IPR000792">
    <property type="entry name" value="Tscrpt_reg_LuxR_C"/>
</dbReference>
<dbReference type="SMART" id="SM00421">
    <property type="entry name" value="HTH_LUXR"/>
    <property type="match status" value="1"/>
</dbReference>
<dbReference type="GO" id="GO:0006355">
    <property type="term" value="P:regulation of DNA-templated transcription"/>
    <property type="evidence" value="ECO:0007669"/>
    <property type="project" value="InterPro"/>
</dbReference>
<dbReference type="Gene3D" id="3.40.50.1820">
    <property type="entry name" value="alpha/beta hydrolase"/>
    <property type="match status" value="1"/>
</dbReference>
<gene>
    <name evidence="2" type="primary">rutD</name>
    <name evidence="2" type="ORF">POI8812_00271</name>
</gene>
<dbReference type="AlphaFoldDB" id="A0A2R8A702"/>
<keyword evidence="2" id="KW-0378">Hydrolase</keyword>
<dbReference type="EMBL" id="OMKW01000001">
    <property type="protein sequence ID" value="SPF27976.1"/>
    <property type="molecule type" value="Genomic_DNA"/>
</dbReference>
<proteinExistence type="predicted"/>
<protein>
    <submittedName>
        <fullName evidence="2">Aminoacrylate hydrolase RutD</fullName>
        <ecNumber evidence="2">3.5.1.-</ecNumber>
    </submittedName>
</protein>
<reference evidence="2 3" key="1">
    <citation type="submission" date="2018-03" db="EMBL/GenBank/DDBJ databases">
        <authorList>
            <person name="Keele B.F."/>
        </authorList>
    </citation>
    <scope>NUCLEOTIDE SEQUENCE [LARGE SCALE GENOMIC DNA]</scope>
    <source>
        <strain evidence="2 3">CeCT 8812</strain>
    </source>
</reference>
<name>A0A2R8A702_9RHOB</name>
<dbReference type="InterPro" id="IPR029058">
    <property type="entry name" value="AB_hydrolase_fold"/>
</dbReference>
<dbReference type="InterPro" id="IPR016032">
    <property type="entry name" value="Sig_transdc_resp-reg_C-effctor"/>
</dbReference>
<dbReference type="InterPro" id="IPR036388">
    <property type="entry name" value="WH-like_DNA-bd_sf"/>
</dbReference>
<evidence type="ECO:0000313" key="3">
    <source>
        <dbReference type="Proteomes" id="UP000244932"/>
    </source>
</evidence>
<dbReference type="EC" id="3.5.1.-" evidence="2"/>
<dbReference type="SUPFAM" id="SSF46894">
    <property type="entry name" value="C-terminal effector domain of the bipartite response regulators"/>
    <property type="match status" value="1"/>
</dbReference>
<dbReference type="GO" id="GO:0003677">
    <property type="term" value="F:DNA binding"/>
    <property type="evidence" value="ECO:0007669"/>
    <property type="project" value="InterPro"/>
</dbReference>
<keyword evidence="3" id="KW-1185">Reference proteome</keyword>
<dbReference type="OrthoDB" id="9804723at2"/>
<dbReference type="InterPro" id="IPR050471">
    <property type="entry name" value="AB_hydrolase"/>
</dbReference>
<dbReference type="PANTHER" id="PTHR43433:SF10">
    <property type="entry name" value="AB HYDROLASE-1 DOMAIN-CONTAINING PROTEIN"/>
    <property type="match status" value="1"/>
</dbReference>
<feature type="domain" description="HTH luxR-type" evidence="1">
    <location>
        <begin position="200"/>
        <end position="257"/>
    </location>
</feature>
<evidence type="ECO:0000259" key="1">
    <source>
        <dbReference type="SMART" id="SM00421"/>
    </source>
</evidence>
<dbReference type="SUPFAM" id="SSF53474">
    <property type="entry name" value="alpha/beta-Hydrolases"/>
    <property type="match status" value="1"/>
</dbReference>
<sequence length="576" mass="63208">MTNSVPTDETLVALAYAMAIGPERLYELQEGLSARLREAGGDGSTSGEELIAGEFGSLEAHFANALEMLHQGSRQRRPAWNAIQLMEQDHRALAMVGQGAEVRYANDAARRALGLATDGPIDIDLLEEGSEAAFRAALSRLGSVEDNRILGIFKMMDAQGGPPRQMGLKQVRDDNGVATGYLFEMSAIWDVVLATKFKDLMKLTGAELEILRAIVTGMTLSDLAEERGRKVSTVRLQAKRLLAKLHLRSQTELACLYAAFAENEARGTRSPAWDDADNHPRRRFESSAGRVLTYEVAGPPAGRSIVFFPALLGGTTLTPGMYRQLFARGLRLIMVWRPGMAGCSPPSDPTMSAFRDYAADMAELLDMLGIERCPVIGHITSIMFAYGLACHQPDRVESVIGVNPTTPCHRGAHVSAISVDEKLRFMLMRRAPKVGRMLVHAMLAKVEAGFDEEFLTRFLDNKIDHETMQDPHLRDGFRKSFSKTIEQGYDSFSHELALCGLDWQPVVDGTRCPVVLCVGESNPVYSPDLLRTFAHAQHDTKVLGLSGAAHLLFYQRMDAVLDAIPHADALTDRLAG</sequence>
<dbReference type="Proteomes" id="UP000244932">
    <property type="component" value="Unassembled WGS sequence"/>
</dbReference>
<evidence type="ECO:0000313" key="2">
    <source>
        <dbReference type="EMBL" id="SPF27976.1"/>
    </source>
</evidence>
<dbReference type="Gene3D" id="1.10.10.10">
    <property type="entry name" value="Winged helix-like DNA-binding domain superfamily/Winged helix DNA-binding domain"/>
    <property type="match status" value="1"/>
</dbReference>
<dbReference type="PANTHER" id="PTHR43433">
    <property type="entry name" value="HYDROLASE, ALPHA/BETA FOLD FAMILY PROTEIN"/>
    <property type="match status" value="1"/>
</dbReference>
<dbReference type="GO" id="GO:0016787">
    <property type="term" value="F:hydrolase activity"/>
    <property type="evidence" value="ECO:0007669"/>
    <property type="project" value="UniProtKB-KW"/>
</dbReference>
<dbReference type="CDD" id="cd06170">
    <property type="entry name" value="LuxR_C_like"/>
    <property type="match status" value="1"/>
</dbReference>
<accession>A0A2R8A702</accession>
<dbReference type="RefSeq" id="WP_108780730.1">
    <property type="nucleotide sequence ID" value="NZ_OMKW01000001.1"/>
</dbReference>
<organism evidence="2 3">
    <name type="scientific">Pontivivens insulae</name>
    <dbReference type="NCBI Taxonomy" id="1639689"/>
    <lineage>
        <taxon>Bacteria</taxon>
        <taxon>Pseudomonadati</taxon>
        <taxon>Pseudomonadota</taxon>
        <taxon>Alphaproteobacteria</taxon>
        <taxon>Rhodobacterales</taxon>
        <taxon>Paracoccaceae</taxon>
        <taxon>Pontivivens</taxon>
    </lineage>
</organism>